<dbReference type="PANTHER" id="PTHR13355">
    <property type="entry name" value="GLUCOSAMINE 6-PHOSPHATE N-ACETYLTRANSFERASE"/>
    <property type="match status" value="1"/>
</dbReference>
<name>A0ABX0JC63_9BACL</name>
<dbReference type="SUPFAM" id="SSF55729">
    <property type="entry name" value="Acyl-CoA N-acyltransferases (Nat)"/>
    <property type="match status" value="1"/>
</dbReference>
<dbReference type="InterPro" id="IPR000182">
    <property type="entry name" value="GNAT_dom"/>
</dbReference>
<organism evidence="2 3">
    <name type="scientific">Paenibacillus agricola</name>
    <dbReference type="NCBI Taxonomy" id="2716264"/>
    <lineage>
        <taxon>Bacteria</taxon>
        <taxon>Bacillati</taxon>
        <taxon>Bacillota</taxon>
        <taxon>Bacilli</taxon>
        <taxon>Bacillales</taxon>
        <taxon>Paenibacillaceae</taxon>
        <taxon>Paenibacillus</taxon>
    </lineage>
</organism>
<gene>
    <name evidence="2" type="ORF">G9U52_23660</name>
</gene>
<dbReference type="EMBL" id="JAAOIW010000009">
    <property type="protein sequence ID" value="NHN32821.1"/>
    <property type="molecule type" value="Genomic_DNA"/>
</dbReference>
<accession>A0ABX0JC63</accession>
<protein>
    <submittedName>
        <fullName evidence="2">GNAT family N-acetyltransferase</fullName>
    </submittedName>
</protein>
<proteinExistence type="predicted"/>
<dbReference type="PROSITE" id="PS51186">
    <property type="entry name" value="GNAT"/>
    <property type="match status" value="1"/>
</dbReference>
<sequence>MTNIAARLIRQNELSELLRLYKHMHEQDPDLIFDNKLEELWNEILNDKYMKIIVVEKDGTIISTCVLTIIKNLTRNARPYGLIENVVTHKENRKNGYARMALDKAIEIAIEHECYKVMLMTGSKREEIHKFYEKSGFIKGLKTGFIKKFD</sequence>
<evidence type="ECO:0000313" key="2">
    <source>
        <dbReference type="EMBL" id="NHN32821.1"/>
    </source>
</evidence>
<reference evidence="2" key="1">
    <citation type="submission" date="2020-03" db="EMBL/GenBank/DDBJ databases">
        <title>Draft sequencing of Paenibacilllus sp. S3N08.</title>
        <authorList>
            <person name="Kim D.-U."/>
        </authorList>
    </citation>
    <scope>NUCLEOTIDE SEQUENCE</scope>
    <source>
        <strain evidence="2">S3N08</strain>
    </source>
</reference>
<evidence type="ECO:0000313" key="3">
    <source>
        <dbReference type="Proteomes" id="UP001165962"/>
    </source>
</evidence>
<feature type="domain" description="N-acetyltransferase" evidence="1">
    <location>
        <begin position="4"/>
        <end position="150"/>
    </location>
</feature>
<dbReference type="InterPro" id="IPR039143">
    <property type="entry name" value="GNPNAT1-like"/>
</dbReference>
<dbReference type="Proteomes" id="UP001165962">
    <property type="component" value="Unassembled WGS sequence"/>
</dbReference>
<dbReference type="InterPro" id="IPR016181">
    <property type="entry name" value="Acyl_CoA_acyltransferase"/>
</dbReference>
<dbReference type="PANTHER" id="PTHR13355:SF11">
    <property type="entry name" value="GLUCOSAMINE 6-PHOSPHATE N-ACETYLTRANSFERASE"/>
    <property type="match status" value="1"/>
</dbReference>
<keyword evidence="3" id="KW-1185">Reference proteome</keyword>
<dbReference type="RefSeq" id="WP_166153114.1">
    <property type="nucleotide sequence ID" value="NZ_JAAOIW010000009.1"/>
</dbReference>
<comment type="caution">
    <text evidence="2">The sequence shown here is derived from an EMBL/GenBank/DDBJ whole genome shotgun (WGS) entry which is preliminary data.</text>
</comment>
<dbReference type="Gene3D" id="3.40.630.30">
    <property type="match status" value="1"/>
</dbReference>
<evidence type="ECO:0000259" key="1">
    <source>
        <dbReference type="PROSITE" id="PS51186"/>
    </source>
</evidence>
<dbReference type="Pfam" id="PF00583">
    <property type="entry name" value="Acetyltransf_1"/>
    <property type="match status" value="1"/>
</dbReference>